<keyword evidence="1" id="KW-1133">Transmembrane helix</keyword>
<evidence type="ECO:0000313" key="3">
    <source>
        <dbReference type="EMBL" id="RMZ98445.1"/>
    </source>
</evidence>
<gene>
    <name evidence="3" type="ORF">BpHYR1_053615</name>
</gene>
<organism evidence="3 4">
    <name type="scientific">Brachionus plicatilis</name>
    <name type="common">Marine rotifer</name>
    <name type="synonym">Brachionus muelleri</name>
    <dbReference type="NCBI Taxonomy" id="10195"/>
    <lineage>
        <taxon>Eukaryota</taxon>
        <taxon>Metazoa</taxon>
        <taxon>Spiralia</taxon>
        <taxon>Gnathifera</taxon>
        <taxon>Rotifera</taxon>
        <taxon>Eurotatoria</taxon>
        <taxon>Monogononta</taxon>
        <taxon>Pseudotrocha</taxon>
        <taxon>Ploima</taxon>
        <taxon>Brachionidae</taxon>
        <taxon>Brachionus</taxon>
    </lineage>
</organism>
<feature type="signal peptide" evidence="2">
    <location>
        <begin position="1"/>
        <end position="22"/>
    </location>
</feature>
<comment type="caution">
    <text evidence="3">The sequence shown here is derived from an EMBL/GenBank/DDBJ whole genome shotgun (WGS) entry which is preliminary data.</text>
</comment>
<keyword evidence="1" id="KW-0812">Transmembrane</keyword>
<accession>A0A3M7PH45</accession>
<feature type="chain" id="PRO_5018280640" evidence="2">
    <location>
        <begin position="23"/>
        <end position="127"/>
    </location>
</feature>
<keyword evidence="4" id="KW-1185">Reference proteome</keyword>
<proteinExistence type="predicted"/>
<reference evidence="3 4" key="1">
    <citation type="journal article" date="2018" name="Sci. Rep.">
        <title>Genomic signatures of local adaptation to the degree of environmental predictability in rotifers.</title>
        <authorList>
            <person name="Franch-Gras L."/>
            <person name="Hahn C."/>
            <person name="Garcia-Roger E.M."/>
            <person name="Carmona M.J."/>
            <person name="Serra M."/>
            <person name="Gomez A."/>
        </authorList>
    </citation>
    <scope>NUCLEOTIDE SEQUENCE [LARGE SCALE GENOMIC DNA]</scope>
    <source>
        <strain evidence="3">HYR1</strain>
    </source>
</reference>
<dbReference type="EMBL" id="REGN01010778">
    <property type="protein sequence ID" value="RMZ98445.1"/>
    <property type="molecule type" value="Genomic_DNA"/>
</dbReference>
<keyword evidence="1" id="KW-0472">Membrane</keyword>
<evidence type="ECO:0000313" key="4">
    <source>
        <dbReference type="Proteomes" id="UP000276133"/>
    </source>
</evidence>
<dbReference type="AlphaFoldDB" id="A0A3M7PH45"/>
<sequence>MNKVILYIFLAQTVIYFLPTESCVIDRDKNTQNNIAKMPNITIKIVNCRRCVECDQENQTEFPCCSSLIISNPKKIYIPMILLVLLFLIQMVLIIGCTLYICVRDTIKSIRPERANEQTLAVGLSLY</sequence>
<protein>
    <submittedName>
        <fullName evidence="3">Uncharacterized protein</fullName>
    </submittedName>
</protein>
<feature type="transmembrane region" description="Helical" evidence="1">
    <location>
        <begin position="76"/>
        <end position="103"/>
    </location>
</feature>
<dbReference type="Proteomes" id="UP000276133">
    <property type="component" value="Unassembled WGS sequence"/>
</dbReference>
<keyword evidence="2" id="KW-0732">Signal</keyword>
<evidence type="ECO:0000256" key="2">
    <source>
        <dbReference type="SAM" id="SignalP"/>
    </source>
</evidence>
<evidence type="ECO:0000256" key="1">
    <source>
        <dbReference type="SAM" id="Phobius"/>
    </source>
</evidence>
<name>A0A3M7PH45_BRAPC</name>